<feature type="binding site" evidence="10">
    <location>
        <position position="174"/>
    </location>
    <ligand>
        <name>Zn(2+)</name>
        <dbReference type="ChEBI" id="CHEBI:29105"/>
        <label>2</label>
    </ligand>
</feature>
<dbReference type="CDD" id="cd10719">
    <property type="entry name" value="DnaJ_zf"/>
    <property type="match status" value="1"/>
</dbReference>
<dbReference type="InterPro" id="IPR012724">
    <property type="entry name" value="DnaJ"/>
</dbReference>
<comment type="cofactor">
    <cofactor evidence="10">
        <name>Zn(2+)</name>
        <dbReference type="ChEBI" id="CHEBI:29105"/>
    </cofactor>
    <text evidence="10">Binds 2 Zn(2+) ions per monomer.</text>
</comment>
<dbReference type="GO" id="GO:0042026">
    <property type="term" value="P:protein refolding"/>
    <property type="evidence" value="ECO:0007669"/>
    <property type="project" value="TreeGrafter"/>
</dbReference>
<dbReference type="FunFam" id="2.10.230.10:FF:000002">
    <property type="entry name" value="Molecular chaperone DnaJ"/>
    <property type="match status" value="1"/>
</dbReference>
<evidence type="ECO:0000256" key="2">
    <source>
        <dbReference type="ARBA" id="ARBA00022723"/>
    </source>
</evidence>
<feature type="binding site" evidence="10">
    <location>
        <position position="197"/>
    </location>
    <ligand>
        <name>Zn(2+)</name>
        <dbReference type="ChEBI" id="CHEBI:29105"/>
        <label>2</label>
    </ligand>
</feature>
<dbReference type="Gene3D" id="2.60.260.20">
    <property type="entry name" value="Urease metallochaperone UreE, N-terminal domain"/>
    <property type="match status" value="2"/>
</dbReference>
<evidence type="ECO:0000313" key="17">
    <source>
        <dbReference type="Proteomes" id="UP000294613"/>
    </source>
</evidence>
<dbReference type="AlphaFoldDB" id="A0A4R3JRI1"/>
<dbReference type="SUPFAM" id="SSF49493">
    <property type="entry name" value="HSP40/DnaJ peptide-binding domain"/>
    <property type="match status" value="2"/>
</dbReference>
<keyword evidence="5 10" id="KW-0862">Zinc</keyword>
<dbReference type="NCBIfam" id="TIGR02349">
    <property type="entry name" value="DnaJ_bact"/>
    <property type="match status" value="1"/>
</dbReference>
<dbReference type="PROSITE" id="PS51188">
    <property type="entry name" value="ZF_CR"/>
    <property type="match status" value="1"/>
</dbReference>
<accession>A0A4R3JRI1</accession>
<evidence type="ECO:0000256" key="8">
    <source>
        <dbReference type="ARBA" id="ARBA00061004"/>
    </source>
</evidence>
<dbReference type="GO" id="GO:0009408">
    <property type="term" value="P:response to heat"/>
    <property type="evidence" value="ECO:0007669"/>
    <property type="project" value="InterPro"/>
</dbReference>
<keyword evidence="18" id="KW-1185">Reference proteome</keyword>
<evidence type="ECO:0000256" key="11">
    <source>
        <dbReference type="PROSITE-ProRule" id="PRU00546"/>
    </source>
</evidence>
<dbReference type="FunFam" id="1.10.287.110:FF:000034">
    <property type="entry name" value="Chaperone protein DnaJ"/>
    <property type="match status" value="1"/>
</dbReference>
<evidence type="ECO:0000256" key="6">
    <source>
        <dbReference type="ARBA" id="ARBA00023186"/>
    </source>
</evidence>
<dbReference type="GO" id="GO:0008270">
    <property type="term" value="F:zinc ion binding"/>
    <property type="evidence" value="ECO:0007669"/>
    <property type="project" value="UniProtKB-UniRule"/>
</dbReference>
<dbReference type="HAMAP" id="MF_01152">
    <property type="entry name" value="DnaJ"/>
    <property type="match status" value="1"/>
</dbReference>
<comment type="function">
    <text evidence="7 10">Participates actively in the response to hyperosmotic and heat shock by preventing the aggregation of stress-denatured proteins and by disaggregating proteins, also in an autonomous, DnaK-independent fashion. Unfolded proteins bind initially to DnaJ; upon interaction with the DnaJ-bound protein, DnaK hydrolyzes its bound ATP, resulting in the formation of a stable complex. GrpE releases ADP from DnaK; ATP binding to DnaK triggers the release of the substrate protein, thus completing the reaction cycle. Several rounds of ATP-dependent interactions between DnaJ, DnaK and GrpE are required for fully efficient folding. Also involved, together with DnaK and GrpE, in the DNA replication of plasmids through activation of initiation proteins.</text>
</comment>
<feature type="binding site" evidence="10">
    <location>
        <position position="214"/>
    </location>
    <ligand>
        <name>Zn(2+)</name>
        <dbReference type="ChEBI" id="CHEBI:29105"/>
        <label>1</label>
    </ligand>
</feature>
<sequence length="402" mass="43520">MAETKRDYYEVLGVDKNADDAALKKAYRALAKKYHPDMNPGDAEAEKKFKEASEAYAVLSDAEKRRKYDQFGHAAFENGGGGAGGFGGFDFNGADFGDIFGDIFGDLFGGGRRGGRAGNGPMKGMNIRKGVRITFEEAIRGCEKELDLVIKDPCPKCNGTGAKPGTSPETCSKCGGKGQVVYTSQSFFGTVQNVQTCPDCGGTGKIIREKCPDCAGTGYVSNRKKIQVSIPAGIDNGQSIRIRDKGEPGTNGGPRGDLLVEVTVSRHPIFTRQDMNIFSTAPITFAQAALGGDVRISTVDGDVIYNVKPGTKTDTKVRLRGKGVPSLRNKQVRGDHYVTLVIQTPEKLSAEAKEALRRFDELTGNSLHQEDGTMEKSEKKTKPKKKGFMDKLKESFEEQSDK</sequence>
<dbReference type="Pfam" id="PF00226">
    <property type="entry name" value="DnaJ"/>
    <property type="match status" value="1"/>
</dbReference>
<evidence type="ECO:0000256" key="1">
    <source>
        <dbReference type="ARBA" id="ARBA00022705"/>
    </source>
</evidence>
<keyword evidence="4 10" id="KW-0863">Zinc-finger</keyword>
<dbReference type="GO" id="GO:0005737">
    <property type="term" value="C:cytoplasm"/>
    <property type="evidence" value="ECO:0007669"/>
    <property type="project" value="UniProtKB-SubCell"/>
</dbReference>
<dbReference type="Proteomes" id="UP000294613">
    <property type="component" value="Unassembled WGS sequence"/>
</dbReference>
<dbReference type="PANTHER" id="PTHR43096:SF10">
    <property type="entry name" value="CHAPERONE PROTEIN DNAJ A6, CHLOROPLASTIC"/>
    <property type="match status" value="1"/>
</dbReference>
<comment type="domain">
    <text evidence="10">The J domain is necessary and sufficient to stimulate DnaK ATPase activity. Zinc center 1 plays an important role in the autonomous, DnaK-independent chaperone activity of DnaJ. Zinc center 2 is essential for interaction with DnaK and for DnaJ activity.</text>
</comment>
<dbReference type="InterPro" id="IPR018253">
    <property type="entry name" value="DnaJ_domain_CS"/>
</dbReference>
<keyword evidence="1 10" id="KW-0235">DNA replication</keyword>
<feature type="binding site" evidence="10">
    <location>
        <position position="157"/>
    </location>
    <ligand>
        <name>Zn(2+)</name>
        <dbReference type="ChEBI" id="CHEBI:29105"/>
        <label>1</label>
    </ligand>
</feature>
<dbReference type="SMART" id="SM00271">
    <property type="entry name" value="DnaJ"/>
    <property type="match status" value="1"/>
</dbReference>
<comment type="subcellular location">
    <subcellularLocation>
        <location evidence="10">Cytoplasm</location>
    </subcellularLocation>
</comment>
<keyword evidence="10" id="KW-0346">Stress response</keyword>
<dbReference type="Pfam" id="PF00684">
    <property type="entry name" value="DnaJ_CXXCXGXG"/>
    <property type="match status" value="1"/>
</dbReference>
<dbReference type="SUPFAM" id="SSF57938">
    <property type="entry name" value="DnaJ/Hsp40 cysteine-rich domain"/>
    <property type="match status" value="1"/>
</dbReference>
<evidence type="ECO:0000313" key="15">
    <source>
        <dbReference type="EMBL" id="GBU05873.1"/>
    </source>
</evidence>
<evidence type="ECO:0000256" key="9">
    <source>
        <dbReference type="ARBA" id="ARBA00067609"/>
    </source>
</evidence>
<feature type="domain" description="CR-type" evidence="14">
    <location>
        <begin position="141"/>
        <end position="223"/>
    </location>
</feature>
<gene>
    <name evidence="10 15" type="primary">dnaJ</name>
    <name evidence="16" type="ORF">EDD74_1137</name>
    <name evidence="15" type="ORF">FAEUMB_24140</name>
</gene>
<comment type="caution">
    <text evidence="16">The sequence shown here is derived from an EMBL/GenBank/DDBJ whole genome shotgun (WGS) entry which is preliminary data.</text>
</comment>
<dbReference type="Gene3D" id="2.10.230.10">
    <property type="entry name" value="Heat shock protein DnaJ, cysteine-rich domain"/>
    <property type="match status" value="1"/>
</dbReference>
<dbReference type="EMBL" id="SLZV01000013">
    <property type="protein sequence ID" value="TCS67871.1"/>
    <property type="molecule type" value="Genomic_DNA"/>
</dbReference>
<dbReference type="GO" id="GO:0006260">
    <property type="term" value="P:DNA replication"/>
    <property type="evidence" value="ECO:0007669"/>
    <property type="project" value="UniProtKB-KW"/>
</dbReference>
<dbReference type="PROSITE" id="PS00636">
    <property type="entry name" value="DNAJ_1"/>
    <property type="match status" value="1"/>
</dbReference>
<dbReference type="CDD" id="cd06257">
    <property type="entry name" value="DnaJ"/>
    <property type="match status" value="1"/>
</dbReference>
<comment type="subunit">
    <text evidence="10">Homodimer.</text>
</comment>
<feature type="binding site" evidence="10">
    <location>
        <position position="200"/>
    </location>
    <ligand>
        <name>Zn(2+)</name>
        <dbReference type="ChEBI" id="CHEBI:29105"/>
        <label>2</label>
    </ligand>
</feature>
<feature type="compositionally biased region" description="Basic and acidic residues" evidence="12">
    <location>
        <begin position="387"/>
        <end position="402"/>
    </location>
</feature>
<evidence type="ECO:0000313" key="16">
    <source>
        <dbReference type="EMBL" id="TCS67871.1"/>
    </source>
</evidence>
<dbReference type="PROSITE" id="PS50076">
    <property type="entry name" value="DNAJ_2"/>
    <property type="match status" value="1"/>
</dbReference>
<evidence type="ECO:0000313" key="18">
    <source>
        <dbReference type="Proteomes" id="UP000702954"/>
    </source>
</evidence>
<feature type="repeat" description="CXXCXGXG motif" evidence="10">
    <location>
        <begin position="154"/>
        <end position="161"/>
    </location>
</feature>
<proteinExistence type="inferred from homology"/>
<dbReference type="Proteomes" id="UP000702954">
    <property type="component" value="Unassembled WGS sequence"/>
</dbReference>
<evidence type="ECO:0000256" key="7">
    <source>
        <dbReference type="ARBA" id="ARBA00053423"/>
    </source>
</evidence>
<reference evidence="16 17" key="2">
    <citation type="submission" date="2019-03" db="EMBL/GenBank/DDBJ databases">
        <title>Genomic Encyclopedia of Type Strains, Phase IV (KMG-IV): sequencing the most valuable type-strain genomes for metagenomic binning, comparative biology and taxonomic classification.</title>
        <authorList>
            <person name="Goeker M."/>
        </authorList>
    </citation>
    <scope>NUCLEOTIDE SEQUENCE [LARGE SCALE GENOMIC DNA]</scope>
    <source>
        <strain evidence="16 17">DSM 103426</strain>
    </source>
</reference>
<feature type="repeat" description="CXXCXGXG motif" evidence="10">
    <location>
        <begin position="197"/>
        <end position="204"/>
    </location>
</feature>
<feature type="repeat" description="CXXCXGXG motif" evidence="10">
    <location>
        <begin position="211"/>
        <end position="218"/>
    </location>
</feature>
<feature type="domain" description="J" evidence="13">
    <location>
        <begin position="7"/>
        <end position="72"/>
    </location>
</feature>
<feature type="zinc finger region" description="CR-type" evidence="11">
    <location>
        <begin position="141"/>
        <end position="223"/>
    </location>
</feature>
<evidence type="ECO:0000256" key="10">
    <source>
        <dbReference type="HAMAP-Rule" id="MF_01152"/>
    </source>
</evidence>
<dbReference type="CDD" id="cd10747">
    <property type="entry name" value="DnaJ_C"/>
    <property type="match status" value="1"/>
</dbReference>
<dbReference type="InterPro" id="IPR001305">
    <property type="entry name" value="HSP_DnaJ_Cys-rich_dom"/>
</dbReference>
<evidence type="ECO:0000259" key="14">
    <source>
        <dbReference type="PROSITE" id="PS51188"/>
    </source>
</evidence>
<dbReference type="GO" id="GO:0031072">
    <property type="term" value="F:heat shock protein binding"/>
    <property type="evidence" value="ECO:0007669"/>
    <property type="project" value="InterPro"/>
</dbReference>
<keyword evidence="10" id="KW-0963">Cytoplasm</keyword>
<dbReference type="SUPFAM" id="SSF46565">
    <property type="entry name" value="Chaperone J-domain"/>
    <property type="match status" value="1"/>
</dbReference>
<dbReference type="NCBIfam" id="NF008035">
    <property type="entry name" value="PRK10767.1"/>
    <property type="match status" value="1"/>
</dbReference>
<evidence type="ECO:0000256" key="4">
    <source>
        <dbReference type="ARBA" id="ARBA00022771"/>
    </source>
</evidence>
<dbReference type="InterPro" id="IPR036869">
    <property type="entry name" value="J_dom_sf"/>
</dbReference>
<dbReference type="Pfam" id="PF01556">
    <property type="entry name" value="DnaJ_C"/>
    <property type="match status" value="1"/>
</dbReference>
<dbReference type="EMBL" id="BHEO01000008">
    <property type="protein sequence ID" value="GBU05873.1"/>
    <property type="molecule type" value="Genomic_DNA"/>
</dbReference>
<feature type="repeat" description="CXXCXGXG motif" evidence="10">
    <location>
        <begin position="171"/>
        <end position="178"/>
    </location>
</feature>
<dbReference type="RefSeq" id="WP_008975930.1">
    <property type="nucleotide sequence ID" value="NZ_BHEO01000008.1"/>
</dbReference>
<organism evidence="16 17">
    <name type="scientific">Faecalimonas umbilicata</name>
    <dbReference type="NCBI Taxonomy" id="1912855"/>
    <lineage>
        <taxon>Bacteria</taxon>
        <taxon>Bacillati</taxon>
        <taxon>Bacillota</taxon>
        <taxon>Clostridia</taxon>
        <taxon>Lachnospirales</taxon>
        <taxon>Lachnospiraceae</taxon>
        <taxon>Faecalimonas</taxon>
    </lineage>
</organism>
<evidence type="ECO:0000259" key="13">
    <source>
        <dbReference type="PROSITE" id="PS50076"/>
    </source>
</evidence>
<protein>
    <recommendedName>
        <fullName evidence="9 10">Chaperone protein DnaJ</fullName>
    </recommendedName>
</protein>
<dbReference type="PRINTS" id="PR00625">
    <property type="entry name" value="JDOMAIN"/>
</dbReference>
<dbReference type="InterPro" id="IPR008971">
    <property type="entry name" value="HSP40/DnaJ_pept-bd"/>
</dbReference>
<dbReference type="InterPro" id="IPR002939">
    <property type="entry name" value="DnaJ_C"/>
</dbReference>
<name>A0A4R3JRI1_9FIRM</name>
<dbReference type="FunFam" id="2.60.260.20:FF:000005">
    <property type="entry name" value="Chaperone protein dnaJ 1, mitochondrial"/>
    <property type="match status" value="1"/>
</dbReference>
<dbReference type="GO" id="GO:0005524">
    <property type="term" value="F:ATP binding"/>
    <property type="evidence" value="ECO:0007669"/>
    <property type="project" value="InterPro"/>
</dbReference>
<evidence type="ECO:0000256" key="12">
    <source>
        <dbReference type="SAM" id="MobiDB-lite"/>
    </source>
</evidence>
<dbReference type="InterPro" id="IPR036410">
    <property type="entry name" value="HSP_DnaJ_Cys-rich_dom_sf"/>
</dbReference>
<dbReference type="Gene3D" id="1.10.287.110">
    <property type="entry name" value="DnaJ domain"/>
    <property type="match status" value="1"/>
</dbReference>
<feature type="binding site" evidence="10">
    <location>
        <position position="211"/>
    </location>
    <ligand>
        <name>Zn(2+)</name>
        <dbReference type="ChEBI" id="CHEBI:29105"/>
        <label>1</label>
    </ligand>
</feature>
<keyword evidence="3 10" id="KW-0677">Repeat</keyword>
<dbReference type="InterPro" id="IPR001623">
    <property type="entry name" value="DnaJ_domain"/>
</dbReference>
<evidence type="ECO:0000256" key="3">
    <source>
        <dbReference type="ARBA" id="ARBA00022737"/>
    </source>
</evidence>
<feature type="compositionally biased region" description="Basic and acidic residues" evidence="12">
    <location>
        <begin position="368"/>
        <end position="380"/>
    </location>
</feature>
<feature type="binding site" evidence="10">
    <location>
        <position position="171"/>
    </location>
    <ligand>
        <name>Zn(2+)</name>
        <dbReference type="ChEBI" id="CHEBI:29105"/>
        <label>2</label>
    </ligand>
</feature>
<evidence type="ECO:0000256" key="5">
    <source>
        <dbReference type="ARBA" id="ARBA00022833"/>
    </source>
</evidence>
<dbReference type="PANTHER" id="PTHR43096">
    <property type="entry name" value="DNAJ HOMOLOG 1, MITOCHONDRIAL-RELATED"/>
    <property type="match status" value="1"/>
</dbReference>
<keyword evidence="2 10" id="KW-0479">Metal-binding</keyword>
<dbReference type="GO" id="GO:0051082">
    <property type="term" value="F:unfolded protein binding"/>
    <property type="evidence" value="ECO:0007669"/>
    <property type="project" value="UniProtKB-UniRule"/>
</dbReference>
<reference evidence="15 18" key="1">
    <citation type="journal article" date="2018" name="Int. J. Syst. Evol. Microbiol.">
        <title>Draft Genome Sequence of Faecalimonas umbilicata JCM 30896T, an Acetate-Producing Bacterium Isolated from Human Feces.</title>
        <authorList>
            <person name="Sakamoto M."/>
            <person name="Ikeyama N."/>
            <person name="Yuki M."/>
            <person name="Ohkuma M."/>
        </authorList>
    </citation>
    <scope>NUCLEOTIDE SEQUENCE [LARGE SCALE GENOMIC DNA]</scope>
    <source>
        <strain evidence="15 18">EGH7</strain>
    </source>
</reference>
<comment type="similarity">
    <text evidence="8 10">Belongs to the DnaJ family.</text>
</comment>
<keyword evidence="6 10" id="KW-0143">Chaperone</keyword>
<feature type="binding site" evidence="10">
    <location>
        <position position="154"/>
    </location>
    <ligand>
        <name>Zn(2+)</name>
        <dbReference type="ChEBI" id="CHEBI:29105"/>
        <label>1</label>
    </ligand>
</feature>
<feature type="region of interest" description="Disordered" evidence="12">
    <location>
        <begin position="360"/>
        <end position="402"/>
    </location>
</feature>